<organism evidence="4 5">
    <name type="scientific">Agrobacterium vitis</name>
    <name type="common">Rhizobium vitis</name>
    <dbReference type="NCBI Taxonomy" id="373"/>
    <lineage>
        <taxon>Bacteria</taxon>
        <taxon>Pseudomonadati</taxon>
        <taxon>Pseudomonadota</taxon>
        <taxon>Alphaproteobacteria</taxon>
        <taxon>Hyphomicrobiales</taxon>
        <taxon>Rhizobiaceae</taxon>
        <taxon>Rhizobium/Agrobacterium group</taxon>
        <taxon>Agrobacterium</taxon>
    </lineage>
</organism>
<sequence>MASPTPGQIRKAVDQLCNGNTFATAKRSRQLLQYLVEEALSGRANAIGEHGIAQDVFGKDEHFDPRIDTCVRTEAWRLRNRLQSYYENEGRFDVVRVAFMPRSLVPIFSSQPSLPMAEIKEFPRRIGIHLDCEPNAGESEQHLARRLLEEIASSLFKLSSIIPVLPGGASRSELELRCAIRSDEQWIRIVTTMVDLDGLVQASKTFSFPRNSERPSPTLIANAIGEMVSDSLSRNVAGQSVDIPGDSDENRFLDQLLRGSHINRRERLIELRAAVLRYEQIISDDPLDQLSHRRLIGALGQFLSLAPGSISRVMPKLAASAHSALSLNGNLSDVWLILGWASSYAYDWPQTERACRRAIAITPLDPSPYILLALTYLQSGQIVSALQIAEEAINLDPYSPMVANVYALTLNAARRFREAAKVARDALEAEPGFVKLRLTYGEAKLNMGQIDSAIEEFTAASHIMTEDATACGLLGLAYGLSGEISEAGRLLSRVKQSPNLRGQAVHAEAMIHLGLGARDEAISALELAVTRRGTPGLFLANAVFDPIRSDSRFSKIQHQMELAH</sequence>
<gene>
    <name evidence="4" type="ORF">BBI04_014920</name>
</gene>
<comment type="caution">
    <text evidence="4">The sequence shown here is derived from an EMBL/GenBank/DDBJ whole genome shotgun (WGS) entry which is preliminary data.</text>
</comment>
<dbReference type="InterPro" id="IPR050498">
    <property type="entry name" value="Ycf3"/>
</dbReference>
<dbReference type="Gene3D" id="1.25.40.10">
    <property type="entry name" value="Tetratricopeptide repeat domain"/>
    <property type="match status" value="1"/>
</dbReference>
<keyword evidence="1" id="KW-0677">Repeat</keyword>
<evidence type="ECO:0000313" key="5">
    <source>
        <dbReference type="Proteomes" id="UP000175993"/>
    </source>
</evidence>
<dbReference type="Pfam" id="PF13181">
    <property type="entry name" value="TPR_8"/>
    <property type="match status" value="1"/>
</dbReference>
<dbReference type="SMART" id="SM00028">
    <property type="entry name" value="TPR"/>
    <property type="match status" value="4"/>
</dbReference>
<protein>
    <recommendedName>
        <fullName evidence="6">Tetratricopeptide repeat protein</fullName>
    </recommendedName>
</protein>
<dbReference type="SUPFAM" id="SSF48452">
    <property type="entry name" value="TPR-like"/>
    <property type="match status" value="2"/>
</dbReference>
<dbReference type="Proteomes" id="UP000175993">
    <property type="component" value="Unassembled WGS sequence"/>
</dbReference>
<name>A0ABD6GB03_AGRVI</name>
<dbReference type="InterPro" id="IPR019734">
    <property type="entry name" value="TPR_rpt"/>
</dbReference>
<dbReference type="EMBL" id="MBEV02000007">
    <property type="protein sequence ID" value="MUP06096.1"/>
    <property type="molecule type" value="Genomic_DNA"/>
</dbReference>
<feature type="repeat" description="TPR" evidence="3">
    <location>
        <begin position="366"/>
        <end position="399"/>
    </location>
</feature>
<dbReference type="PANTHER" id="PTHR44858:SF1">
    <property type="entry name" value="UDP-N-ACETYLGLUCOSAMINE--PEPTIDE N-ACETYLGLUCOSAMINYLTRANSFERASE SPINDLY-RELATED"/>
    <property type="match status" value="1"/>
</dbReference>
<dbReference type="Pfam" id="PF14559">
    <property type="entry name" value="TPR_19"/>
    <property type="match status" value="1"/>
</dbReference>
<dbReference type="InterPro" id="IPR011990">
    <property type="entry name" value="TPR-like_helical_dom_sf"/>
</dbReference>
<evidence type="ECO:0000256" key="2">
    <source>
        <dbReference type="ARBA" id="ARBA00022803"/>
    </source>
</evidence>
<evidence type="ECO:0000256" key="1">
    <source>
        <dbReference type="ARBA" id="ARBA00022737"/>
    </source>
</evidence>
<accession>A0ABD6GB03</accession>
<reference evidence="4 5" key="1">
    <citation type="submission" date="2019-11" db="EMBL/GenBank/DDBJ databases">
        <title>Whole-genome sequencing of Allorhizobium vitis.</title>
        <authorList>
            <person name="Gan H.M."/>
            <person name="Savka M.A."/>
        </authorList>
    </citation>
    <scope>NUCLEOTIDE SEQUENCE [LARGE SCALE GENOMIC DNA]</scope>
    <source>
        <strain evidence="4 5">AB4</strain>
    </source>
</reference>
<evidence type="ECO:0000313" key="4">
    <source>
        <dbReference type="EMBL" id="MUP06096.1"/>
    </source>
</evidence>
<keyword evidence="2 3" id="KW-0802">TPR repeat</keyword>
<proteinExistence type="predicted"/>
<dbReference type="AlphaFoldDB" id="A0ABD6GB03"/>
<evidence type="ECO:0008006" key="6">
    <source>
        <dbReference type="Google" id="ProtNLM"/>
    </source>
</evidence>
<dbReference type="PANTHER" id="PTHR44858">
    <property type="entry name" value="TETRATRICOPEPTIDE REPEAT PROTEIN 6"/>
    <property type="match status" value="1"/>
</dbReference>
<dbReference type="RefSeq" id="WP_071205614.1">
    <property type="nucleotide sequence ID" value="NZ_CP118260.1"/>
</dbReference>
<dbReference type="PROSITE" id="PS50005">
    <property type="entry name" value="TPR"/>
    <property type="match status" value="1"/>
</dbReference>
<evidence type="ECO:0000256" key="3">
    <source>
        <dbReference type="PROSITE-ProRule" id="PRU00339"/>
    </source>
</evidence>